<dbReference type="PRINTS" id="PR00725">
    <property type="entry name" value="DADACBPTASE1"/>
</dbReference>
<feature type="region of interest" description="Disordered" evidence="10">
    <location>
        <begin position="30"/>
        <end position="60"/>
    </location>
</feature>
<protein>
    <submittedName>
        <fullName evidence="12">D-alanyl-D-alanine endopeptidase (Penicillin-binding protein 7)</fullName>
    </submittedName>
</protein>
<dbReference type="GO" id="GO:0009002">
    <property type="term" value="F:serine-type D-Ala-D-Ala carboxypeptidase activity"/>
    <property type="evidence" value="ECO:0007669"/>
    <property type="project" value="InterPro"/>
</dbReference>
<reference evidence="12 13" key="1">
    <citation type="submission" date="2017-04" db="EMBL/GenBank/DDBJ databases">
        <authorList>
            <person name="Afonso C.L."/>
            <person name="Miller P.J."/>
            <person name="Scott M.A."/>
            <person name="Spackman E."/>
            <person name="Goraichik I."/>
            <person name="Dimitrov K.M."/>
            <person name="Suarez D.L."/>
            <person name="Swayne D.E."/>
        </authorList>
    </citation>
    <scope>NUCLEOTIDE SEQUENCE [LARGE SCALE GENOMIC DNA]</scope>
    <source>
        <strain evidence="12 13">VK13</strain>
    </source>
</reference>
<name>A0A1W2B268_9BURK</name>
<gene>
    <name evidence="12" type="ORF">SAMN06296008_11146</name>
</gene>
<evidence type="ECO:0000256" key="1">
    <source>
        <dbReference type="ARBA" id="ARBA00007164"/>
    </source>
</evidence>
<evidence type="ECO:0000256" key="9">
    <source>
        <dbReference type="RuleBase" id="RU004016"/>
    </source>
</evidence>
<feature type="domain" description="Peptidase S11 D-alanyl-D-alanine carboxypeptidase A N-terminal" evidence="11">
    <location>
        <begin position="95"/>
        <end position="315"/>
    </location>
</feature>
<feature type="active site" evidence="7">
    <location>
        <position position="125"/>
    </location>
</feature>
<keyword evidence="2" id="KW-0732">Signal</keyword>
<dbReference type="InterPro" id="IPR001967">
    <property type="entry name" value="Peptidase_S11_N"/>
</dbReference>
<dbReference type="GO" id="GO:0008360">
    <property type="term" value="P:regulation of cell shape"/>
    <property type="evidence" value="ECO:0007669"/>
    <property type="project" value="UniProtKB-KW"/>
</dbReference>
<dbReference type="GO" id="GO:0071555">
    <property type="term" value="P:cell wall organization"/>
    <property type="evidence" value="ECO:0007669"/>
    <property type="project" value="UniProtKB-KW"/>
</dbReference>
<dbReference type="OrthoDB" id="5688590at2"/>
<evidence type="ECO:0000256" key="8">
    <source>
        <dbReference type="PIRSR" id="PIRSR618044-2"/>
    </source>
</evidence>
<evidence type="ECO:0000259" key="11">
    <source>
        <dbReference type="Pfam" id="PF00768"/>
    </source>
</evidence>
<dbReference type="RefSeq" id="WP_084284359.1">
    <property type="nucleotide sequence ID" value="NZ_FWXJ01000011.1"/>
</dbReference>
<feature type="active site" evidence="7">
    <location>
        <position position="180"/>
    </location>
</feature>
<dbReference type="PANTHER" id="PTHR21581:SF26">
    <property type="entry name" value="D-ALANYL-D-ALANINE ENDOPEPTIDASE"/>
    <property type="match status" value="1"/>
</dbReference>
<accession>A0A1W2B268</accession>
<keyword evidence="6" id="KW-0961">Cell wall biogenesis/degradation</keyword>
<dbReference type="Proteomes" id="UP000192708">
    <property type="component" value="Unassembled WGS sequence"/>
</dbReference>
<evidence type="ECO:0000256" key="3">
    <source>
        <dbReference type="ARBA" id="ARBA00022801"/>
    </source>
</evidence>
<keyword evidence="13" id="KW-1185">Reference proteome</keyword>
<evidence type="ECO:0000256" key="5">
    <source>
        <dbReference type="ARBA" id="ARBA00022984"/>
    </source>
</evidence>
<feature type="compositionally biased region" description="Low complexity" evidence="10">
    <location>
        <begin position="349"/>
        <end position="364"/>
    </location>
</feature>
<dbReference type="Pfam" id="PF00768">
    <property type="entry name" value="Peptidase_S11"/>
    <property type="match status" value="1"/>
</dbReference>
<dbReference type="InterPro" id="IPR018044">
    <property type="entry name" value="Peptidase_S11"/>
</dbReference>
<feature type="region of interest" description="Disordered" evidence="10">
    <location>
        <begin position="349"/>
        <end position="372"/>
    </location>
</feature>
<dbReference type="Gene3D" id="3.40.710.10">
    <property type="entry name" value="DD-peptidase/beta-lactamase superfamily"/>
    <property type="match status" value="1"/>
</dbReference>
<evidence type="ECO:0000313" key="13">
    <source>
        <dbReference type="Proteomes" id="UP000192708"/>
    </source>
</evidence>
<evidence type="ECO:0000313" key="12">
    <source>
        <dbReference type="EMBL" id="SMC66934.1"/>
    </source>
</evidence>
<sequence>MKKKYLILPVLLTVCLTVIFPIPGLSKSAEDTAPTKNKQVTNTKQSTERKKAEKRPKNVREVRTSVLPRETSNTLTKRVSLGTAMGLGKHFDVLNLKSNAAIVVDQLNQEVLFEKNANAILPIASITKLMTAMTVLDSHLNLDETLKINDEDVAIYHKSRLVKGTELTRREALLLALMSSENRAAYTLGRNYPGGIDAFMDALNRKAKEIGMSHSSFQDPTGLTSKNVSSPEDLALMVHAASQYPMIREFSTTPEYSKFINNRMQDFISSNRLVRSGNMLIGLQKTGYISEAGRCLVMQAFVNNKPYIMVFLDSQGSQSRFADAVRVKQWIDDQPDVKAMRKLALKGSGSIGSSSLMPSLSNTSTPASQPFSHQTIESLLQNNH</sequence>
<evidence type="ECO:0000256" key="6">
    <source>
        <dbReference type="ARBA" id="ARBA00023316"/>
    </source>
</evidence>
<evidence type="ECO:0000256" key="4">
    <source>
        <dbReference type="ARBA" id="ARBA00022960"/>
    </source>
</evidence>
<keyword evidence="5" id="KW-0573">Peptidoglycan synthesis</keyword>
<dbReference type="SUPFAM" id="SSF56601">
    <property type="entry name" value="beta-lactamase/transpeptidase-like"/>
    <property type="match status" value="1"/>
</dbReference>
<proteinExistence type="inferred from homology"/>
<comment type="similarity">
    <text evidence="1 9">Belongs to the peptidase S11 family.</text>
</comment>
<dbReference type="GO" id="GO:0006508">
    <property type="term" value="P:proteolysis"/>
    <property type="evidence" value="ECO:0007669"/>
    <property type="project" value="InterPro"/>
</dbReference>
<keyword evidence="4" id="KW-0133">Cell shape</keyword>
<dbReference type="EMBL" id="FWXJ01000011">
    <property type="protein sequence ID" value="SMC66934.1"/>
    <property type="molecule type" value="Genomic_DNA"/>
</dbReference>
<evidence type="ECO:0000256" key="10">
    <source>
        <dbReference type="SAM" id="MobiDB-lite"/>
    </source>
</evidence>
<dbReference type="AlphaFoldDB" id="A0A1W2B268"/>
<dbReference type="PANTHER" id="PTHR21581">
    <property type="entry name" value="D-ALANYL-D-ALANINE CARBOXYPEPTIDASE"/>
    <property type="match status" value="1"/>
</dbReference>
<dbReference type="GO" id="GO:0009252">
    <property type="term" value="P:peptidoglycan biosynthetic process"/>
    <property type="evidence" value="ECO:0007669"/>
    <property type="project" value="UniProtKB-KW"/>
</dbReference>
<evidence type="ECO:0000256" key="2">
    <source>
        <dbReference type="ARBA" id="ARBA00022729"/>
    </source>
</evidence>
<feature type="binding site" evidence="8">
    <location>
        <position position="285"/>
    </location>
    <ligand>
        <name>substrate</name>
    </ligand>
</feature>
<dbReference type="STRING" id="1938817.SAMN06296008_11146"/>
<feature type="compositionally biased region" description="Basic and acidic residues" evidence="10">
    <location>
        <begin position="46"/>
        <end position="60"/>
    </location>
</feature>
<evidence type="ECO:0000256" key="7">
    <source>
        <dbReference type="PIRSR" id="PIRSR618044-1"/>
    </source>
</evidence>
<dbReference type="InterPro" id="IPR012338">
    <property type="entry name" value="Beta-lactam/transpept-like"/>
</dbReference>
<keyword evidence="3" id="KW-0378">Hydrolase</keyword>
<organism evidence="12 13">
    <name type="scientific">Polynucleobacter kasalickyi</name>
    <dbReference type="NCBI Taxonomy" id="1938817"/>
    <lineage>
        <taxon>Bacteria</taxon>
        <taxon>Pseudomonadati</taxon>
        <taxon>Pseudomonadota</taxon>
        <taxon>Betaproteobacteria</taxon>
        <taxon>Burkholderiales</taxon>
        <taxon>Burkholderiaceae</taxon>
        <taxon>Polynucleobacter</taxon>
    </lineage>
</organism>
<feature type="active site" description="Proton acceptor" evidence="7">
    <location>
        <position position="128"/>
    </location>
</feature>
<feature type="compositionally biased region" description="Polar residues" evidence="10">
    <location>
        <begin position="34"/>
        <end position="45"/>
    </location>
</feature>